<evidence type="ECO:0000256" key="1">
    <source>
        <dbReference type="SAM" id="MobiDB-lite"/>
    </source>
</evidence>
<dbReference type="EMBL" id="BRYB01002082">
    <property type="protein sequence ID" value="GMI39416.1"/>
    <property type="molecule type" value="Genomic_DNA"/>
</dbReference>
<feature type="transmembrane region" description="Helical" evidence="2">
    <location>
        <begin position="332"/>
        <end position="358"/>
    </location>
</feature>
<proteinExistence type="predicted"/>
<feature type="transmembrane region" description="Helical" evidence="2">
    <location>
        <begin position="384"/>
        <end position="405"/>
    </location>
</feature>
<comment type="caution">
    <text evidence="3">The sequence shown here is derived from an EMBL/GenBank/DDBJ whole genome shotgun (WGS) entry which is preliminary data.</text>
</comment>
<feature type="transmembrane region" description="Helical" evidence="2">
    <location>
        <begin position="161"/>
        <end position="180"/>
    </location>
</feature>
<feature type="transmembrane region" description="Helical" evidence="2">
    <location>
        <begin position="485"/>
        <end position="508"/>
    </location>
</feature>
<evidence type="ECO:0000313" key="3">
    <source>
        <dbReference type="EMBL" id="GMI39416.1"/>
    </source>
</evidence>
<reference evidence="3 4" key="1">
    <citation type="journal article" date="2023" name="Commun. Biol.">
        <title>Genome analysis of Parmales, the sister group of diatoms, reveals the evolutionary specialization of diatoms from phago-mixotrophs to photoautotrophs.</title>
        <authorList>
            <person name="Ban H."/>
            <person name="Sato S."/>
            <person name="Yoshikawa S."/>
            <person name="Yamada K."/>
            <person name="Nakamura Y."/>
            <person name="Ichinomiya M."/>
            <person name="Sato N."/>
            <person name="Blanc-Mathieu R."/>
            <person name="Endo H."/>
            <person name="Kuwata A."/>
            <person name="Ogata H."/>
        </authorList>
    </citation>
    <scope>NUCLEOTIDE SEQUENCE [LARGE SCALE GENOMIC DNA]</scope>
</reference>
<protein>
    <submittedName>
        <fullName evidence="3">Uncharacterized protein</fullName>
    </submittedName>
</protein>
<gene>
    <name evidence="3" type="ORF">TeGR_g12442</name>
</gene>
<feature type="region of interest" description="Disordered" evidence="1">
    <location>
        <begin position="88"/>
        <end position="113"/>
    </location>
</feature>
<name>A0ABQ6N3W7_9STRA</name>
<accession>A0ABQ6N3W7</accession>
<evidence type="ECO:0000256" key="2">
    <source>
        <dbReference type="SAM" id="Phobius"/>
    </source>
</evidence>
<feature type="transmembrane region" description="Helical" evidence="2">
    <location>
        <begin position="211"/>
        <end position="230"/>
    </location>
</feature>
<sequence>MLSSASSFVKSMKSKVVAVDDNLTHHTPEELDTLLEDVQRVFEHTVQEIVIKLAEVDPDALRARAAETGISEGELMGACLPAVTSALDEKKEEEERKKAKMAERMETKRPATSGEAVLRDISGAYERDVDAYRERQLGVDAKDFLDWGIPQWTAFIATARYVLTMLSIVSIFSASSWVNVMATREVVMRSAPTNITSSEDIDETAVSNENVALYLLASAVTISAVGYCVVIRFLNLRHVQSYVLLAATVPVGVMPLFLYYHLGGEHSSGIALGVAFAIISCGQITAMCFAFLTEKDADDGNVPIWVAGARAQHLLEKGEELQKMSVLKKLQLSCLLAVPNLFTYFILMFLVVGIFALYNAFESSGWKVAVTLLALGIKVTGNKVLLGLLGGGIAVWLSDNVLYMYEIGTALILRILQLSIPDERTAQITCLFGAVAEVSVRIYFYVNFLKVGFRNKRMSTKEQRDYATRGKLRVQDGSNDMVVEYMSSIIAGFFMIYLAPTGIFSFAAEATVSADVVIKIMFYQLVPEIFMDFFVTYMDVSGGLGKLHANYWSWSGGSDKKNRFWAFRVGDLPKAFAVKLTTTWFITSFVLLVVLRKRA</sequence>
<keyword evidence="4" id="KW-1185">Reference proteome</keyword>
<organism evidence="3 4">
    <name type="scientific">Tetraparma gracilis</name>
    <dbReference type="NCBI Taxonomy" id="2962635"/>
    <lineage>
        <taxon>Eukaryota</taxon>
        <taxon>Sar</taxon>
        <taxon>Stramenopiles</taxon>
        <taxon>Ochrophyta</taxon>
        <taxon>Bolidophyceae</taxon>
        <taxon>Parmales</taxon>
        <taxon>Triparmaceae</taxon>
        <taxon>Tetraparma</taxon>
    </lineage>
</organism>
<feature type="transmembrane region" description="Helical" evidence="2">
    <location>
        <begin position="242"/>
        <end position="262"/>
    </location>
</feature>
<keyword evidence="2" id="KW-0472">Membrane</keyword>
<evidence type="ECO:0000313" key="4">
    <source>
        <dbReference type="Proteomes" id="UP001165060"/>
    </source>
</evidence>
<keyword evidence="2" id="KW-1133">Transmembrane helix</keyword>
<feature type="transmembrane region" description="Helical" evidence="2">
    <location>
        <begin position="268"/>
        <end position="292"/>
    </location>
</feature>
<dbReference type="Proteomes" id="UP001165060">
    <property type="component" value="Unassembled WGS sequence"/>
</dbReference>
<feature type="transmembrane region" description="Helical" evidence="2">
    <location>
        <begin position="576"/>
        <end position="595"/>
    </location>
</feature>
<feature type="compositionally biased region" description="Basic and acidic residues" evidence="1">
    <location>
        <begin position="88"/>
        <end position="109"/>
    </location>
</feature>
<keyword evidence="2" id="KW-0812">Transmembrane</keyword>